<gene>
    <name evidence="14" type="ORF">ACHAWU_000736</name>
</gene>
<dbReference type="InterPro" id="IPR023214">
    <property type="entry name" value="HAD_sf"/>
</dbReference>
<dbReference type="InterPro" id="IPR023298">
    <property type="entry name" value="ATPase_P-typ_TM_dom_sf"/>
</dbReference>
<keyword evidence="7" id="KW-0460">Magnesium</keyword>
<dbReference type="InterPro" id="IPR018303">
    <property type="entry name" value="ATPase_P-typ_P_site"/>
</dbReference>
<keyword evidence="6" id="KW-0067">ATP-binding</keyword>
<dbReference type="InterPro" id="IPR023299">
    <property type="entry name" value="ATPase_P-typ_cyto_dom_N"/>
</dbReference>
<keyword evidence="4" id="KW-0479">Metal-binding</keyword>
<feature type="compositionally biased region" description="Low complexity" evidence="11">
    <location>
        <begin position="175"/>
        <end position="189"/>
    </location>
</feature>
<keyword evidence="8" id="KW-1278">Translocase</keyword>
<dbReference type="Pfam" id="PF00122">
    <property type="entry name" value="E1-E2_ATPase"/>
    <property type="match status" value="1"/>
</dbReference>
<sequence>MKRENGPSSAGDVARRIANNNRQQQDHANSTTHEQEGKEKILPLTRRQIHHRLDVYPFILGYVILIWMDVHYSSSSISSSTLSTHHIPLLVDALYIILLVSQLILFLKCQWDPIWHAAIAYRRYQFKPASSLPSESSPLKIMEQKIHGMKCWTHCLVIPPSTYGAKGGNHVSSSSKAGFSSSSSTPSSSFQTVRPERPGIVPVTMEKSSSYDAIKNITTTSFVAVIHFRGWTYRCCCNVSNDKDLPMVSIFQDKKEIDLAHNNDNNMIDSSNDDVDDFDEKDSSIISNYWEPHFHRLHFPIDLPVKFYTNHWNGHSTRHSLQATKKIFGVNQTYIPLPPYSSLLTQQLLQPMFLFQLLCVMLWCLDEYWIYAIYTLISLLMFESVQAFTRWKGVKRLREDVSGADIDDDDHNKRPIPKKLVECYRMGKWTTVPTNQLLVGDIISVISPSLHMKQQQQQRQIVQNRSAHDHEQRGFVIPADLLLLKGRAVVNEAMLTGESVPQVKESLELEEGDEVLDDTRSSAQRLDLSDGSSSAHTRCVLFGGTVLMDHHSSLESEFEQEQQNQSSENTVPNDGEIPPPPNQGLVCFVLRTGFDTIQGQLLRTLAYHAEAGGGGGSSNSGGEGVNAKETFYFLLLLLFCALASASTVVQHAWGDSTRNHFKLMLHVVIIITSVIPPELPMELSLAVTTSLSDLIKRYQIYCTEPFRIPIAGLVDTCCFDKTGTLTSDELRLHGVRLPNTAEVVHDDDITIRMTNESKENRKDDGDLILFDNILSRAKLSHESHRDNDDTNMDSINIIRSLLPHETLRVMVGCQSLATTHVFVQGRDGRTIVQTELCGDPLEVAVMEGCGFTINSKTDTVVEKERPTLVMDTRSPLSSGSVSIKVLHRFAFSSKLRRMTVLAIDAENPNDLKDATLWALTKGAPEALKPMIDPRSLPVDYEQSYLRQMMLGRRVLALAYRNLGKNTTSTLAKWKSSRDNLESKLTFAGLLIMDSPLKADSARVIKELRAGNQNVVMVTGDAVLTAAEVARRVGIIDVPHERTYELCYEENIDSGDHQPFVFRSLNHSVRVEDKADNLLWYSSSNYSKLEAMLRSGAANFCITGDVLTKLANHAVRMETKDPSAVALDDRAVLNHPAASMELSRLAPIISVFARHNPRQKEAVISAFNSSGRHTLMCGDGTNDVGALKRAHVGVSIISVPDLEAKQRLANDVISAVRSEEKRERKSSKKSSSKSGNKRRRAERVERSLRALAEAEDELNFVSLGNASVASPFTSRKTSIRCCKDILQQGRCTLAIMTQIYKILGVQCLVNALVLTTLHQKGVKQGDRQLTAVGLVVAVLFLFVTRGKPLSRLSTRQPPSSVLCKETMISMFLQFIIHFAAIMSVTYMSDVYVDPYDPSIVPDGPFYPNTLNTATFLVTVLSTINTFLVNYRGRPYMESLSENVLLFRSIQACYFILFVCAMEVFPPLNQLMQLSPLPRTGPPTFNLRDDEEGYGNILIIGAVNAVGFRTMLCIIMSLDTMMVTLAEKTVRSVMNC</sequence>
<keyword evidence="3 12" id="KW-0812">Transmembrane</keyword>
<dbReference type="SUPFAM" id="SSF56784">
    <property type="entry name" value="HAD-like"/>
    <property type="match status" value="1"/>
</dbReference>
<dbReference type="Gene3D" id="3.40.1110.10">
    <property type="entry name" value="Calcium-transporting ATPase, cytoplasmic domain N"/>
    <property type="match status" value="1"/>
</dbReference>
<feature type="transmembrane region" description="Helical" evidence="12">
    <location>
        <begin position="369"/>
        <end position="388"/>
    </location>
</feature>
<dbReference type="SFLD" id="SFLDS00003">
    <property type="entry name" value="Haloacid_Dehalogenase"/>
    <property type="match status" value="1"/>
</dbReference>
<evidence type="ECO:0000256" key="7">
    <source>
        <dbReference type="ARBA" id="ARBA00022842"/>
    </source>
</evidence>
<comment type="subcellular location">
    <subcellularLocation>
        <location evidence="1">Membrane</location>
        <topology evidence="1">Multi-pass membrane protein</topology>
    </subcellularLocation>
</comment>
<feature type="compositionally biased region" description="Basic residues" evidence="11">
    <location>
        <begin position="1223"/>
        <end position="1240"/>
    </location>
</feature>
<dbReference type="InterPro" id="IPR036412">
    <property type="entry name" value="HAD-like_sf"/>
</dbReference>
<dbReference type="SFLD" id="SFLDG00002">
    <property type="entry name" value="C1.7:_P-type_atpase_like"/>
    <property type="match status" value="1"/>
</dbReference>
<proteinExistence type="inferred from homology"/>
<dbReference type="Gene3D" id="2.70.150.10">
    <property type="entry name" value="Calcium-transporting ATPase, cytoplasmic transduction domain A"/>
    <property type="match status" value="1"/>
</dbReference>
<dbReference type="InterPro" id="IPR008250">
    <property type="entry name" value="ATPase_P-typ_transduc_dom_A_sf"/>
</dbReference>
<feature type="compositionally biased region" description="Polar residues" evidence="11">
    <location>
        <begin position="18"/>
        <end position="32"/>
    </location>
</feature>
<name>A0ABD3M771_9STRA</name>
<dbReference type="InterPro" id="IPR001757">
    <property type="entry name" value="P_typ_ATPase"/>
</dbReference>
<evidence type="ECO:0000256" key="9">
    <source>
        <dbReference type="ARBA" id="ARBA00022989"/>
    </source>
</evidence>
<feature type="transmembrane region" description="Helical" evidence="12">
    <location>
        <begin position="1328"/>
        <end position="1345"/>
    </location>
</feature>
<evidence type="ECO:0000313" key="15">
    <source>
        <dbReference type="Proteomes" id="UP001530293"/>
    </source>
</evidence>
<dbReference type="PROSITE" id="PS00154">
    <property type="entry name" value="ATPASE_E1_E2"/>
    <property type="match status" value="1"/>
</dbReference>
<organism evidence="14 15">
    <name type="scientific">Discostella pseudostelligera</name>
    <dbReference type="NCBI Taxonomy" id="259834"/>
    <lineage>
        <taxon>Eukaryota</taxon>
        <taxon>Sar</taxon>
        <taxon>Stramenopiles</taxon>
        <taxon>Ochrophyta</taxon>
        <taxon>Bacillariophyta</taxon>
        <taxon>Coscinodiscophyceae</taxon>
        <taxon>Thalassiosirophycidae</taxon>
        <taxon>Stephanodiscales</taxon>
        <taxon>Stephanodiscaceae</taxon>
        <taxon>Discostella</taxon>
    </lineage>
</organism>
<keyword evidence="5" id="KW-0547">Nucleotide-binding</keyword>
<evidence type="ECO:0000256" key="6">
    <source>
        <dbReference type="ARBA" id="ARBA00022840"/>
    </source>
</evidence>
<feature type="region of interest" description="Disordered" evidence="11">
    <location>
        <begin position="1"/>
        <end position="39"/>
    </location>
</feature>
<dbReference type="SFLD" id="SFLDF00027">
    <property type="entry name" value="p-type_atpase"/>
    <property type="match status" value="1"/>
</dbReference>
<feature type="region of interest" description="Disordered" evidence="11">
    <location>
        <begin position="553"/>
        <end position="579"/>
    </location>
</feature>
<evidence type="ECO:0000256" key="10">
    <source>
        <dbReference type="ARBA" id="ARBA00023136"/>
    </source>
</evidence>
<dbReference type="SUPFAM" id="SSF81665">
    <property type="entry name" value="Calcium ATPase, transmembrane domain M"/>
    <property type="match status" value="1"/>
</dbReference>
<dbReference type="Gene3D" id="3.40.50.1000">
    <property type="entry name" value="HAD superfamily/HAD-like"/>
    <property type="match status" value="1"/>
</dbReference>
<feature type="transmembrane region" description="Helical" evidence="12">
    <location>
        <begin position="1441"/>
        <end position="1463"/>
    </location>
</feature>
<evidence type="ECO:0000256" key="11">
    <source>
        <dbReference type="SAM" id="MobiDB-lite"/>
    </source>
</evidence>
<evidence type="ECO:0000256" key="12">
    <source>
        <dbReference type="SAM" id="Phobius"/>
    </source>
</evidence>
<keyword evidence="15" id="KW-1185">Reference proteome</keyword>
<dbReference type="GO" id="GO:0046872">
    <property type="term" value="F:metal ion binding"/>
    <property type="evidence" value="ECO:0007669"/>
    <property type="project" value="UniProtKB-KW"/>
</dbReference>
<evidence type="ECO:0000256" key="4">
    <source>
        <dbReference type="ARBA" id="ARBA00022723"/>
    </source>
</evidence>
<dbReference type="PRINTS" id="PR00119">
    <property type="entry name" value="CATATPASE"/>
</dbReference>
<evidence type="ECO:0000256" key="8">
    <source>
        <dbReference type="ARBA" id="ARBA00022967"/>
    </source>
</evidence>
<protein>
    <recommendedName>
        <fullName evidence="13">P-type ATPase A domain-containing protein</fullName>
    </recommendedName>
</protein>
<evidence type="ECO:0000256" key="5">
    <source>
        <dbReference type="ARBA" id="ARBA00022741"/>
    </source>
</evidence>
<evidence type="ECO:0000256" key="1">
    <source>
        <dbReference type="ARBA" id="ARBA00004141"/>
    </source>
</evidence>
<keyword evidence="9 12" id="KW-1133">Transmembrane helix</keyword>
<dbReference type="NCBIfam" id="TIGR01657">
    <property type="entry name" value="P-ATPase-V"/>
    <property type="match status" value="1"/>
</dbReference>
<keyword evidence="10 12" id="KW-0472">Membrane</keyword>
<dbReference type="InterPro" id="IPR059000">
    <property type="entry name" value="ATPase_P-type_domA"/>
</dbReference>
<dbReference type="PANTHER" id="PTHR45630:SF7">
    <property type="entry name" value="ENDOPLASMIC RETICULUM TRANSMEMBRANE HELIX TRANSLOCASE"/>
    <property type="match status" value="1"/>
</dbReference>
<feature type="region of interest" description="Disordered" evidence="11">
    <location>
        <begin position="175"/>
        <end position="196"/>
    </location>
</feature>
<accession>A0ABD3M771</accession>
<feature type="transmembrane region" description="Helical" evidence="12">
    <location>
        <begin position="1366"/>
        <end position="1387"/>
    </location>
</feature>
<feature type="domain" description="P-type ATPase A" evidence="13">
    <location>
        <begin position="473"/>
        <end position="525"/>
    </location>
</feature>
<feature type="transmembrane region" description="Helical" evidence="12">
    <location>
        <begin position="1407"/>
        <end position="1429"/>
    </location>
</feature>
<dbReference type="SUPFAM" id="SSF81660">
    <property type="entry name" value="Metal cation-transporting ATPase, ATP-binding domain N"/>
    <property type="match status" value="1"/>
</dbReference>
<dbReference type="Proteomes" id="UP001530293">
    <property type="component" value="Unassembled WGS sequence"/>
</dbReference>
<comment type="caution">
    <text evidence="14">The sequence shown here is derived from an EMBL/GenBank/DDBJ whole genome shotgun (WGS) entry which is preliminary data.</text>
</comment>
<dbReference type="InterPro" id="IPR044492">
    <property type="entry name" value="P_typ_ATPase_HD_dom"/>
</dbReference>
<feature type="transmembrane region" description="Helical" evidence="12">
    <location>
        <begin position="631"/>
        <end position="653"/>
    </location>
</feature>
<feature type="region of interest" description="Disordered" evidence="11">
    <location>
        <begin position="1216"/>
        <end position="1243"/>
    </location>
</feature>
<dbReference type="GO" id="GO:0005524">
    <property type="term" value="F:ATP binding"/>
    <property type="evidence" value="ECO:0007669"/>
    <property type="project" value="UniProtKB-KW"/>
</dbReference>
<evidence type="ECO:0000256" key="2">
    <source>
        <dbReference type="ARBA" id="ARBA00006000"/>
    </source>
</evidence>
<dbReference type="EMBL" id="JALLBG020000200">
    <property type="protein sequence ID" value="KAL3759437.1"/>
    <property type="molecule type" value="Genomic_DNA"/>
</dbReference>
<dbReference type="NCBIfam" id="TIGR01494">
    <property type="entry name" value="ATPase_P-type"/>
    <property type="match status" value="1"/>
</dbReference>
<comment type="similarity">
    <text evidence="2">Belongs to the cation transport ATPase (P-type) (TC 3.A.3) family. Type V subfamily.</text>
</comment>
<evidence type="ECO:0000259" key="13">
    <source>
        <dbReference type="Pfam" id="PF00122"/>
    </source>
</evidence>
<dbReference type="Pfam" id="PF13246">
    <property type="entry name" value="Cation_ATPase"/>
    <property type="match status" value="1"/>
</dbReference>
<feature type="transmembrane region" description="Helical" evidence="12">
    <location>
        <begin position="55"/>
        <end position="74"/>
    </location>
</feature>
<evidence type="ECO:0000313" key="14">
    <source>
        <dbReference type="EMBL" id="KAL3759437.1"/>
    </source>
</evidence>
<feature type="transmembrane region" description="Helical" evidence="12">
    <location>
        <begin position="86"/>
        <end position="107"/>
    </location>
</feature>
<dbReference type="InterPro" id="IPR006544">
    <property type="entry name" value="P-type_TPase_V"/>
</dbReference>
<reference evidence="14 15" key="1">
    <citation type="submission" date="2024-10" db="EMBL/GenBank/DDBJ databases">
        <title>Updated reference genomes for cyclostephanoid diatoms.</title>
        <authorList>
            <person name="Roberts W.R."/>
            <person name="Alverson A.J."/>
        </authorList>
    </citation>
    <scope>NUCLEOTIDE SEQUENCE [LARGE SCALE GENOMIC DNA]</scope>
    <source>
        <strain evidence="14 15">AJA232-27</strain>
    </source>
</reference>
<dbReference type="GO" id="GO:0016020">
    <property type="term" value="C:membrane"/>
    <property type="evidence" value="ECO:0007669"/>
    <property type="project" value="UniProtKB-SubCell"/>
</dbReference>
<dbReference type="PANTHER" id="PTHR45630">
    <property type="entry name" value="CATION-TRANSPORTING ATPASE-RELATED"/>
    <property type="match status" value="1"/>
</dbReference>
<evidence type="ECO:0000256" key="3">
    <source>
        <dbReference type="ARBA" id="ARBA00022692"/>
    </source>
</evidence>
<dbReference type="SUPFAM" id="SSF81653">
    <property type="entry name" value="Calcium ATPase, transduction domain A"/>
    <property type="match status" value="1"/>
</dbReference>
<feature type="transmembrane region" description="Helical" evidence="12">
    <location>
        <begin position="1495"/>
        <end position="1516"/>
    </location>
</feature>